<comment type="similarity">
    <text evidence="3">Belongs to the UDP-glucose/GDP-mannose dehydrogenase family.</text>
</comment>
<dbReference type="Pfam" id="PF00984">
    <property type="entry name" value="UDPG_MGDP_dh"/>
    <property type="match status" value="1"/>
</dbReference>
<organism evidence="5 6">
    <name type="scientific">Streptomyces axinellae</name>
    <dbReference type="NCBI Taxonomy" id="552788"/>
    <lineage>
        <taxon>Bacteria</taxon>
        <taxon>Bacillati</taxon>
        <taxon>Actinomycetota</taxon>
        <taxon>Actinomycetes</taxon>
        <taxon>Kitasatosporales</taxon>
        <taxon>Streptomycetaceae</taxon>
        <taxon>Streptomyces</taxon>
    </lineage>
</organism>
<keyword evidence="2" id="KW-0520">NAD</keyword>
<gene>
    <name evidence="5" type="ORF">GCM10009863_20830</name>
</gene>
<proteinExistence type="inferred from homology"/>
<evidence type="ECO:0000313" key="6">
    <source>
        <dbReference type="Proteomes" id="UP001501447"/>
    </source>
</evidence>
<sequence length="421" mass="44781">MTRTTVQPLRIVIMGQGYVGLPLAVRAAEAGHEVVGYDVDPDRIKTLLTGGTVTDDVPAERIAPLLDAGRYRPSIDAADCAGFDLAVIAVPTPLADGAPDLSHVEEAASTLGSHLRPGSTVILESTSYPGTTEDVLAPLLEAASGLRAGADYHLGYSPERTDPGNPRWRLENTPKLVSGIDAASATIIEDFYAGLVETVVPIASCRTAEFAKLIENTFRHVNIALVNELATAAHDAGLDIWSALDAAATKPFGFLRFTPGPGVGGHCLPTDPTYLSWHAEQATGRRLRLVDLANEINNDMPAYVVRRLSSALRARDRPLAGADILLLGLAYKPNTADLREAPALRIADLLASEGAHVQAADPYVTDAPLPLVVPTPDRLAAADAVLLLTNHAAFDYSKIATHARYILDCRNRLSAPHIETL</sequence>
<dbReference type="SUPFAM" id="SSF51735">
    <property type="entry name" value="NAD(P)-binding Rossmann-fold domains"/>
    <property type="match status" value="1"/>
</dbReference>
<keyword evidence="1" id="KW-0560">Oxidoreductase</keyword>
<dbReference type="InterPro" id="IPR008927">
    <property type="entry name" value="6-PGluconate_DH-like_C_sf"/>
</dbReference>
<dbReference type="PIRSF" id="PIRSF500136">
    <property type="entry name" value="UDP_ManNAc_DH"/>
    <property type="match status" value="1"/>
</dbReference>
<dbReference type="InterPro" id="IPR014027">
    <property type="entry name" value="UDP-Glc/GDP-Man_DH_C"/>
</dbReference>
<dbReference type="PIRSF" id="PIRSF000124">
    <property type="entry name" value="UDPglc_GDPman_dh"/>
    <property type="match status" value="1"/>
</dbReference>
<dbReference type="Gene3D" id="3.40.50.720">
    <property type="entry name" value="NAD(P)-binding Rossmann-like Domain"/>
    <property type="match status" value="2"/>
</dbReference>
<evidence type="ECO:0000256" key="1">
    <source>
        <dbReference type="ARBA" id="ARBA00023002"/>
    </source>
</evidence>
<evidence type="ECO:0000313" key="5">
    <source>
        <dbReference type="EMBL" id="GAA2607233.1"/>
    </source>
</evidence>
<dbReference type="InterPro" id="IPR036220">
    <property type="entry name" value="UDP-Glc/GDP-Man_DH_C_sf"/>
</dbReference>
<dbReference type="NCBIfam" id="TIGR03026">
    <property type="entry name" value="NDP-sugDHase"/>
    <property type="match status" value="1"/>
</dbReference>
<name>A0ABP6CBK7_9ACTN</name>
<dbReference type="InterPro" id="IPR001732">
    <property type="entry name" value="UDP-Glc/GDP-Man_DH_N"/>
</dbReference>
<dbReference type="InterPro" id="IPR014026">
    <property type="entry name" value="UDP-Glc/GDP-Man_DH_dimer"/>
</dbReference>
<dbReference type="SUPFAM" id="SSF52413">
    <property type="entry name" value="UDP-glucose/GDP-mannose dehydrogenase C-terminal domain"/>
    <property type="match status" value="1"/>
</dbReference>
<keyword evidence="6" id="KW-1185">Reference proteome</keyword>
<comment type="caution">
    <text evidence="5">The sequence shown here is derived from an EMBL/GenBank/DDBJ whole genome shotgun (WGS) entry which is preliminary data.</text>
</comment>
<evidence type="ECO:0000259" key="4">
    <source>
        <dbReference type="SMART" id="SM00984"/>
    </source>
</evidence>
<dbReference type="Pfam" id="PF03721">
    <property type="entry name" value="UDPG_MGDP_dh_N"/>
    <property type="match status" value="1"/>
</dbReference>
<accession>A0ABP6CBK7</accession>
<dbReference type="Pfam" id="PF03720">
    <property type="entry name" value="UDPG_MGDP_dh_C"/>
    <property type="match status" value="1"/>
</dbReference>
<dbReference type="InterPro" id="IPR036291">
    <property type="entry name" value="NAD(P)-bd_dom_sf"/>
</dbReference>
<reference evidence="6" key="1">
    <citation type="journal article" date="2019" name="Int. J. Syst. Evol. Microbiol.">
        <title>The Global Catalogue of Microorganisms (GCM) 10K type strain sequencing project: providing services to taxonomists for standard genome sequencing and annotation.</title>
        <authorList>
            <consortium name="The Broad Institute Genomics Platform"/>
            <consortium name="The Broad Institute Genome Sequencing Center for Infectious Disease"/>
            <person name="Wu L."/>
            <person name="Ma J."/>
        </authorList>
    </citation>
    <scope>NUCLEOTIDE SEQUENCE [LARGE SCALE GENOMIC DNA]</scope>
    <source>
        <strain evidence="6">JCM 16373</strain>
    </source>
</reference>
<dbReference type="InterPro" id="IPR028359">
    <property type="entry name" value="UDP_ManNAc/GlcNAc_DH"/>
</dbReference>
<feature type="domain" description="UDP-glucose/GDP-mannose dehydrogenase C-terminal" evidence="4">
    <location>
        <begin position="325"/>
        <end position="415"/>
    </location>
</feature>
<dbReference type="InterPro" id="IPR017476">
    <property type="entry name" value="UDP-Glc/GDP-Man"/>
</dbReference>
<dbReference type="PANTHER" id="PTHR43491">
    <property type="entry name" value="UDP-N-ACETYL-D-MANNOSAMINE DEHYDROGENASE"/>
    <property type="match status" value="1"/>
</dbReference>
<evidence type="ECO:0000256" key="3">
    <source>
        <dbReference type="PIRNR" id="PIRNR000124"/>
    </source>
</evidence>
<dbReference type="Proteomes" id="UP001501447">
    <property type="component" value="Unassembled WGS sequence"/>
</dbReference>
<dbReference type="SMART" id="SM00984">
    <property type="entry name" value="UDPG_MGDP_dh_C"/>
    <property type="match status" value="1"/>
</dbReference>
<dbReference type="SUPFAM" id="SSF48179">
    <property type="entry name" value="6-phosphogluconate dehydrogenase C-terminal domain-like"/>
    <property type="match status" value="1"/>
</dbReference>
<evidence type="ECO:0000256" key="2">
    <source>
        <dbReference type="ARBA" id="ARBA00023027"/>
    </source>
</evidence>
<dbReference type="PANTHER" id="PTHR43491:SF1">
    <property type="entry name" value="UDP-N-ACETYL-D-MANNOSAMINE DEHYDROGENASE"/>
    <property type="match status" value="1"/>
</dbReference>
<protein>
    <submittedName>
        <fullName evidence="5">Nucleotide sugar dehydrogenase</fullName>
    </submittedName>
</protein>
<dbReference type="EMBL" id="BAAARJ010000006">
    <property type="protein sequence ID" value="GAA2607233.1"/>
    <property type="molecule type" value="Genomic_DNA"/>
</dbReference>